<evidence type="ECO:0000313" key="6">
    <source>
        <dbReference type="EMBL" id="CDZ16449.1"/>
    </source>
</evidence>
<dbReference type="AlphaFoldDB" id="A0A078KI47"/>
<dbReference type="CDD" id="cd00614">
    <property type="entry name" value="CGS_like"/>
    <property type="match status" value="1"/>
</dbReference>
<dbReference type="InterPro" id="IPR015424">
    <property type="entry name" value="PyrdxlP-dep_Trfase"/>
</dbReference>
<dbReference type="PANTHER" id="PTHR11808">
    <property type="entry name" value="TRANS-SULFURATION ENZYME FAMILY MEMBER"/>
    <property type="match status" value="1"/>
</dbReference>
<dbReference type="PROSITE" id="PS00868">
    <property type="entry name" value="CYS_MET_METAB_PP"/>
    <property type="match status" value="1"/>
</dbReference>
<dbReference type="HOGENOM" id="CLU_018986_2_0_6"/>
<dbReference type="GO" id="GO:0016846">
    <property type="term" value="F:carbon-sulfur lyase activity"/>
    <property type="evidence" value="ECO:0007669"/>
    <property type="project" value="TreeGrafter"/>
</dbReference>
<dbReference type="HAMAP" id="MF_02056">
    <property type="entry name" value="MetZ"/>
    <property type="match status" value="1"/>
</dbReference>
<dbReference type="KEGG" id="eme:CEM_182"/>
<dbReference type="GO" id="GO:0016765">
    <property type="term" value="F:transferase activity, transferring alkyl or aryl (other than methyl) groups"/>
    <property type="evidence" value="ECO:0007669"/>
    <property type="project" value="UniProtKB-UniRule"/>
</dbReference>
<protein>
    <recommendedName>
        <fullName evidence="3">O-succinylhomoserine sulfhydrylase</fullName>
        <shortName evidence="3">OSH sulfhydrylase</shortName>
        <shortName evidence="3">OSHS sulfhydrylase</shortName>
        <ecNumber evidence="3">2.5.1.-</ecNumber>
    </recommendedName>
</protein>
<reference evidence="7" key="1">
    <citation type="submission" date="2014-07" db="EMBL/GenBank/DDBJ databases">
        <authorList>
            <person name="Santos-Garcia D."/>
        </authorList>
    </citation>
    <scope>NUCLEOTIDE SEQUENCE [LARGE SCALE GENOMIC DNA]</scope>
</reference>
<dbReference type="STRING" id="1495769.CEM_182"/>
<dbReference type="Gene3D" id="3.90.1150.10">
    <property type="entry name" value="Aspartate Aminotransferase, domain 1"/>
    <property type="match status" value="1"/>
</dbReference>
<dbReference type="GO" id="GO:0019346">
    <property type="term" value="P:transsulfuration"/>
    <property type="evidence" value="ECO:0007669"/>
    <property type="project" value="InterPro"/>
</dbReference>
<accession>A0A078KI47</accession>
<dbReference type="InterPro" id="IPR000277">
    <property type="entry name" value="Cys/Met-Metab_PyrdxlP-dep_enz"/>
</dbReference>
<dbReference type="NCBIfam" id="NF006003">
    <property type="entry name" value="PRK08133.1"/>
    <property type="match status" value="1"/>
</dbReference>
<dbReference type="NCBIfam" id="TIGR01325">
    <property type="entry name" value="O_suc_HS_sulf"/>
    <property type="match status" value="1"/>
</dbReference>
<dbReference type="InterPro" id="IPR054542">
    <property type="entry name" value="Cys_met_metab_PP"/>
</dbReference>
<dbReference type="Proteomes" id="UP000032420">
    <property type="component" value="Chromosome I"/>
</dbReference>
<keyword evidence="3 6" id="KW-0808">Transferase</keyword>
<evidence type="ECO:0000313" key="7">
    <source>
        <dbReference type="Proteomes" id="UP000032420"/>
    </source>
</evidence>
<evidence type="ECO:0000256" key="3">
    <source>
        <dbReference type="HAMAP-Rule" id="MF_02056"/>
    </source>
</evidence>
<comment type="cofactor">
    <cofactor evidence="1 3 5">
        <name>pyridoxal 5'-phosphate</name>
        <dbReference type="ChEBI" id="CHEBI:597326"/>
    </cofactor>
</comment>
<dbReference type="SUPFAM" id="SSF53383">
    <property type="entry name" value="PLP-dependent transferases"/>
    <property type="match status" value="1"/>
</dbReference>
<dbReference type="InterPro" id="IPR006234">
    <property type="entry name" value="O-succ-hSer_sulfhydrylase"/>
</dbReference>
<keyword evidence="3" id="KW-0028">Amino-acid biosynthesis</keyword>
<organism evidence="6 7">
    <name type="scientific">Candidatus Johnevansia muelleri</name>
    <dbReference type="NCBI Taxonomy" id="1495769"/>
    <lineage>
        <taxon>Bacteria</taxon>
        <taxon>Pseudomonadati</taxon>
        <taxon>Pseudomonadota</taxon>
        <taxon>Gammaproteobacteria</taxon>
        <taxon>Candidatus Johnevansiales</taxon>
        <taxon>Candidatus Johnevansiaceae</taxon>
        <taxon>Candidatus Johnevansia</taxon>
    </lineage>
</organism>
<dbReference type="GO" id="GO:0071268">
    <property type="term" value="P:homocysteine biosynthetic process"/>
    <property type="evidence" value="ECO:0007669"/>
    <property type="project" value="InterPro"/>
</dbReference>
<dbReference type="UniPathway" id="UPA00051">
    <property type="reaction ID" value="UER00449"/>
</dbReference>
<dbReference type="GO" id="GO:0030170">
    <property type="term" value="F:pyridoxal phosphate binding"/>
    <property type="evidence" value="ECO:0007669"/>
    <property type="project" value="UniProtKB-UniRule"/>
</dbReference>
<feature type="modified residue" description="N6-(pyridoxal phosphate)lysine" evidence="3 4">
    <location>
        <position position="215"/>
    </location>
</feature>
<dbReference type="InterPro" id="IPR015422">
    <property type="entry name" value="PyrdxlP-dep_Trfase_small"/>
</dbReference>
<comment type="catalytic activity">
    <reaction evidence="3">
        <text>O-succinyl-L-homoserine + hydrogen sulfide = L-homocysteine + succinate</text>
        <dbReference type="Rhea" id="RHEA:27826"/>
        <dbReference type="ChEBI" id="CHEBI:29919"/>
        <dbReference type="ChEBI" id="CHEBI:30031"/>
        <dbReference type="ChEBI" id="CHEBI:57661"/>
        <dbReference type="ChEBI" id="CHEBI:58199"/>
    </reaction>
</comment>
<dbReference type="PIRSF" id="PIRSF001434">
    <property type="entry name" value="CGS"/>
    <property type="match status" value="1"/>
</dbReference>
<gene>
    <name evidence="3 6" type="primary">metZ</name>
    <name evidence="6" type="ORF">CEM_182</name>
</gene>
<dbReference type="EMBL" id="LM655252">
    <property type="protein sequence ID" value="CDZ16449.1"/>
    <property type="molecule type" value="Genomic_DNA"/>
</dbReference>
<dbReference type="Pfam" id="PF01053">
    <property type="entry name" value="Cys_Met_Meta_PP"/>
    <property type="match status" value="1"/>
</dbReference>
<evidence type="ECO:0000256" key="4">
    <source>
        <dbReference type="PIRSR" id="PIRSR001434-2"/>
    </source>
</evidence>
<comment type="subunit">
    <text evidence="3">Homotetramer.</text>
</comment>
<keyword evidence="2 3" id="KW-0663">Pyridoxal phosphate</keyword>
<dbReference type="EC" id="2.5.1.-" evidence="3"/>
<name>A0A078KI47_9GAMM</name>
<dbReference type="PANTHER" id="PTHR11808:SF80">
    <property type="entry name" value="CYSTATHIONINE GAMMA-LYASE"/>
    <property type="match status" value="1"/>
</dbReference>
<keyword evidence="7" id="KW-1185">Reference proteome</keyword>
<dbReference type="Gene3D" id="3.40.640.10">
    <property type="entry name" value="Type I PLP-dependent aspartate aminotransferase-like (Major domain)"/>
    <property type="match status" value="1"/>
</dbReference>
<keyword evidence="3" id="KW-0486">Methionine biosynthesis</keyword>
<evidence type="ECO:0000256" key="2">
    <source>
        <dbReference type="ARBA" id="ARBA00022898"/>
    </source>
</evidence>
<sequence length="400" mass="44357">MLKYNYQQYEKNISIDTIAIRFGHNRTNEQEHSEPIFLTSSFVYNSAAEAAGKFSGDIQGNVYSRFDNPTVQIFERRLAACEYGENCVATSSGMSAIMSLVMGILKSGDEIVASRSMFGSTISLLQKYLVKFGIITHFVQLSNIEAWEKAITYNTRLLFAETPSNPLSELVNIQALSKISHYYNTWLVIDNCLCTPTLQRPITLGADIVVHSATKYLDGQGRALGGAVVGRNILIKEIYGVIRICGPCMSPFNAWIFLKGLETLNLRMRVQSKKAIELAKWLEKHTAVEKVYYSGLKSHPQHFLAVKQQKGFGAIIGFEIKGGKMGAWSVIDAIKLISITANLGDIKTTITHPSTTTHGKLSDDQKKESGIKDGLLRISIGLENIEDIRSDLSNGLNNLY</sequence>
<comment type="similarity">
    <text evidence="3">Belongs to the trans-sulfuration enzymes family. MetZ subfamily.</text>
</comment>
<dbReference type="GO" id="GO:0005737">
    <property type="term" value="C:cytoplasm"/>
    <property type="evidence" value="ECO:0007669"/>
    <property type="project" value="TreeGrafter"/>
</dbReference>
<proteinExistence type="inferred from homology"/>
<dbReference type="InterPro" id="IPR015421">
    <property type="entry name" value="PyrdxlP-dep_Trfase_major"/>
</dbReference>
<dbReference type="FunFam" id="3.40.640.10:FF:000046">
    <property type="entry name" value="Cystathionine gamma-lyase"/>
    <property type="match status" value="1"/>
</dbReference>
<dbReference type="PATRIC" id="fig|1495769.3.peg.172"/>
<dbReference type="OrthoDB" id="9805807at2"/>
<comment type="pathway">
    <text evidence="3">Amino-acid biosynthesis; L-methionine biosynthesis via de novo pathway; L-homocysteine from O-succinyl-L-homoserine: step 1/1.</text>
</comment>
<dbReference type="GO" id="GO:0071266">
    <property type="term" value="P:'de novo' L-methionine biosynthetic process"/>
    <property type="evidence" value="ECO:0007669"/>
    <property type="project" value="UniProtKB-UniRule"/>
</dbReference>
<evidence type="ECO:0000256" key="5">
    <source>
        <dbReference type="RuleBase" id="RU362118"/>
    </source>
</evidence>
<evidence type="ECO:0000256" key="1">
    <source>
        <dbReference type="ARBA" id="ARBA00001933"/>
    </source>
</evidence>
<comment type="function">
    <text evidence="3">Catalyzes the formation of L-homocysteine from O-succinyl-L-homoserine (OSHS) and hydrogen sulfide.</text>
</comment>